<dbReference type="EMBL" id="CP002959">
    <property type="protein sequence ID" value="AFM13797.1"/>
    <property type="molecule type" value="Genomic_DNA"/>
</dbReference>
<dbReference type="KEGG" id="tpx:Turpa_3158"/>
<evidence type="ECO:0000256" key="1">
    <source>
        <dbReference type="SAM" id="SignalP"/>
    </source>
</evidence>
<sequence>MKKLICAMTIAAVTGAVTAQPKQAEEAKPAAATGPLEAPAAGADHFFRAGLLATTTYYQDQVLKQGLVNGNYRPFANYAYNEKYSFMVRGNLALKYYPEKPASVERQVNAVGILEITSFEGNFGRHSVTAGRSFY</sequence>
<evidence type="ECO:0000313" key="2">
    <source>
        <dbReference type="EMBL" id="AFM13797.1"/>
    </source>
</evidence>
<protein>
    <submittedName>
        <fullName evidence="2">Uncharacterized protein</fullName>
    </submittedName>
</protein>
<dbReference type="Proteomes" id="UP000006048">
    <property type="component" value="Chromosome"/>
</dbReference>
<dbReference type="STRING" id="869212.Turpa_3158"/>
<feature type="signal peptide" evidence="1">
    <location>
        <begin position="1"/>
        <end position="19"/>
    </location>
</feature>
<keyword evidence="3" id="KW-1185">Reference proteome</keyword>
<organism evidence="2 3">
    <name type="scientific">Turneriella parva (strain ATCC BAA-1111 / DSM 21527 / NCTC 11395 / H)</name>
    <name type="common">Leptospira parva</name>
    <dbReference type="NCBI Taxonomy" id="869212"/>
    <lineage>
        <taxon>Bacteria</taxon>
        <taxon>Pseudomonadati</taxon>
        <taxon>Spirochaetota</taxon>
        <taxon>Spirochaetia</taxon>
        <taxon>Leptospirales</taxon>
        <taxon>Leptospiraceae</taxon>
        <taxon>Turneriella</taxon>
    </lineage>
</organism>
<dbReference type="HOGENOM" id="CLU_1884884_0_0_12"/>
<proteinExistence type="predicted"/>
<name>I4B940_TURPD</name>
<feature type="chain" id="PRO_5003686843" evidence="1">
    <location>
        <begin position="20"/>
        <end position="135"/>
    </location>
</feature>
<reference evidence="2 3" key="1">
    <citation type="submission" date="2012-06" db="EMBL/GenBank/DDBJ databases">
        <title>The complete chromosome of genome of Turneriella parva DSM 21527.</title>
        <authorList>
            <consortium name="US DOE Joint Genome Institute (JGI-PGF)"/>
            <person name="Lucas S."/>
            <person name="Han J."/>
            <person name="Lapidus A."/>
            <person name="Bruce D."/>
            <person name="Goodwin L."/>
            <person name="Pitluck S."/>
            <person name="Peters L."/>
            <person name="Kyrpides N."/>
            <person name="Mavromatis K."/>
            <person name="Ivanova N."/>
            <person name="Mikhailova N."/>
            <person name="Chertkov O."/>
            <person name="Detter J.C."/>
            <person name="Tapia R."/>
            <person name="Han C."/>
            <person name="Land M."/>
            <person name="Hauser L."/>
            <person name="Markowitz V."/>
            <person name="Cheng J.-F."/>
            <person name="Hugenholtz P."/>
            <person name="Woyke T."/>
            <person name="Wu D."/>
            <person name="Gronow S."/>
            <person name="Wellnitz S."/>
            <person name="Brambilla E."/>
            <person name="Klenk H.-P."/>
            <person name="Eisen J.A."/>
        </authorList>
    </citation>
    <scope>NUCLEOTIDE SEQUENCE [LARGE SCALE GENOMIC DNA]</scope>
    <source>
        <strain evidence="3">ATCC BAA-1111 / DSM 21527 / NCTC 11395 / H</strain>
    </source>
</reference>
<evidence type="ECO:0000313" key="3">
    <source>
        <dbReference type="Proteomes" id="UP000006048"/>
    </source>
</evidence>
<dbReference type="AlphaFoldDB" id="I4B940"/>
<dbReference type="RefSeq" id="WP_014804297.1">
    <property type="nucleotide sequence ID" value="NC_018020.1"/>
</dbReference>
<keyword evidence="1" id="KW-0732">Signal</keyword>
<gene>
    <name evidence="2" type="ordered locus">Turpa_3158</name>
</gene>
<accession>I4B940</accession>